<dbReference type="PANTHER" id="PTHR30576:SF4">
    <property type="entry name" value="UNDECAPRENYL-PHOSPHATE GALACTOSE PHOSPHOTRANSFERASE"/>
    <property type="match status" value="1"/>
</dbReference>
<protein>
    <submittedName>
        <fullName evidence="11">Exopolysaccharide production protein ExoY</fullName>
    </submittedName>
</protein>
<dbReference type="GO" id="GO:0005886">
    <property type="term" value="C:plasma membrane"/>
    <property type="evidence" value="ECO:0007669"/>
    <property type="project" value="UniProtKB-SubCell"/>
</dbReference>
<evidence type="ECO:0000256" key="1">
    <source>
        <dbReference type="ARBA" id="ARBA00004236"/>
    </source>
</evidence>
<comment type="subcellular location">
    <subcellularLocation>
        <location evidence="1">Cell membrane</location>
    </subcellularLocation>
</comment>
<dbReference type="Proteomes" id="UP000543836">
    <property type="component" value="Unassembled WGS sequence"/>
</dbReference>
<evidence type="ECO:0000256" key="7">
    <source>
        <dbReference type="ARBA" id="ARBA00023136"/>
    </source>
</evidence>
<proteinExistence type="inferred from homology"/>
<evidence type="ECO:0000313" key="11">
    <source>
        <dbReference type="EMBL" id="MBB4571509.1"/>
    </source>
</evidence>
<evidence type="ECO:0000256" key="9">
    <source>
        <dbReference type="SAM" id="Phobius"/>
    </source>
</evidence>
<keyword evidence="3" id="KW-1003">Cell membrane</keyword>
<reference evidence="11 12" key="1">
    <citation type="submission" date="2020-08" db="EMBL/GenBank/DDBJ databases">
        <title>Genomic Encyclopedia of Type Strains, Phase IV (KMG-V): Genome sequencing to study the core and pangenomes of soil and plant-associated prokaryotes.</title>
        <authorList>
            <person name="Whitman W."/>
        </authorList>
    </citation>
    <scope>NUCLEOTIDE SEQUENCE [LARGE SCALE GENOMIC DNA]</scope>
    <source>
        <strain evidence="11 12">SEMIA 492</strain>
    </source>
</reference>
<dbReference type="RefSeq" id="WP_037136527.1">
    <property type="nucleotide sequence ID" value="NZ_JACIIG010000026.1"/>
</dbReference>
<dbReference type="InterPro" id="IPR003362">
    <property type="entry name" value="Bact_transf"/>
</dbReference>
<dbReference type="GO" id="GO:0000271">
    <property type="term" value="P:polysaccharide biosynthetic process"/>
    <property type="evidence" value="ECO:0007669"/>
    <property type="project" value="UniProtKB-KW"/>
</dbReference>
<gene>
    <name evidence="11" type="ORF">GGE60_005671</name>
</gene>
<dbReference type="PANTHER" id="PTHR30576">
    <property type="entry name" value="COLANIC BIOSYNTHESIS UDP-GLUCOSE LIPID CARRIER TRANSFERASE"/>
    <property type="match status" value="1"/>
</dbReference>
<dbReference type="AlphaFoldDB" id="A0A7W6ZZD3"/>
<name>A0A7W6ZZD3_9HYPH</name>
<evidence type="ECO:0000259" key="10">
    <source>
        <dbReference type="Pfam" id="PF02397"/>
    </source>
</evidence>
<feature type="domain" description="Bacterial sugar transferase" evidence="10">
    <location>
        <begin position="29"/>
        <end position="220"/>
    </location>
</feature>
<sequence>MKGDNKLPSCSIYTPYPIDDCSPIGGTPKRIFDIVAASLIILVFAPLFVLIALAIKLFDGGDIFYGHRRIGHNGKPFFCFKFRTMVPDSDQRLAAYLKSDPVARAEWAANRKLRRDERVTGIGFVLRRLSLDELPQLLNVIRGEMSLVGPRPIVREEIQLYGEYSQYYLRSRPGITGAWQASGRNDISYDQRVRIDQQYVEHWTFSRDLMIILKTVPVVLSTRGSC</sequence>
<dbReference type="Pfam" id="PF02397">
    <property type="entry name" value="Bac_transf"/>
    <property type="match status" value="1"/>
</dbReference>
<keyword evidence="8" id="KW-0270">Exopolysaccharide synthesis</keyword>
<evidence type="ECO:0000313" key="12">
    <source>
        <dbReference type="Proteomes" id="UP000543836"/>
    </source>
</evidence>
<evidence type="ECO:0000256" key="3">
    <source>
        <dbReference type="ARBA" id="ARBA00022475"/>
    </source>
</evidence>
<evidence type="ECO:0000256" key="4">
    <source>
        <dbReference type="ARBA" id="ARBA00022679"/>
    </source>
</evidence>
<dbReference type="EMBL" id="JACIIG010000026">
    <property type="protein sequence ID" value="MBB4571509.1"/>
    <property type="molecule type" value="Genomic_DNA"/>
</dbReference>
<organism evidence="11 12">
    <name type="scientific">Rhizobium leucaenae</name>
    <dbReference type="NCBI Taxonomy" id="29450"/>
    <lineage>
        <taxon>Bacteria</taxon>
        <taxon>Pseudomonadati</taxon>
        <taxon>Pseudomonadota</taxon>
        <taxon>Alphaproteobacteria</taxon>
        <taxon>Hyphomicrobiales</taxon>
        <taxon>Rhizobiaceae</taxon>
        <taxon>Rhizobium/Agrobacterium group</taxon>
        <taxon>Rhizobium</taxon>
    </lineage>
</organism>
<keyword evidence="5 9" id="KW-0812">Transmembrane</keyword>
<comment type="caution">
    <text evidence="11">The sequence shown here is derived from an EMBL/GenBank/DDBJ whole genome shotgun (WGS) entry which is preliminary data.</text>
</comment>
<keyword evidence="7 9" id="KW-0472">Membrane</keyword>
<comment type="similarity">
    <text evidence="2">Belongs to the bacterial sugar transferase family.</text>
</comment>
<evidence type="ECO:0000256" key="6">
    <source>
        <dbReference type="ARBA" id="ARBA00022989"/>
    </source>
</evidence>
<feature type="transmembrane region" description="Helical" evidence="9">
    <location>
        <begin position="34"/>
        <end position="58"/>
    </location>
</feature>
<dbReference type="OrthoDB" id="9808602at2"/>
<keyword evidence="4" id="KW-0808">Transferase</keyword>
<evidence type="ECO:0000256" key="8">
    <source>
        <dbReference type="ARBA" id="ARBA00023169"/>
    </source>
</evidence>
<evidence type="ECO:0000256" key="5">
    <source>
        <dbReference type="ARBA" id="ARBA00022692"/>
    </source>
</evidence>
<evidence type="ECO:0000256" key="2">
    <source>
        <dbReference type="ARBA" id="ARBA00006464"/>
    </source>
</evidence>
<dbReference type="GO" id="GO:0016780">
    <property type="term" value="F:phosphotransferase activity, for other substituted phosphate groups"/>
    <property type="evidence" value="ECO:0007669"/>
    <property type="project" value="TreeGrafter"/>
</dbReference>
<keyword evidence="6 9" id="KW-1133">Transmembrane helix</keyword>
<accession>A0A7W6ZZD3</accession>
<keyword evidence="12" id="KW-1185">Reference proteome</keyword>